<dbReference type="SUPFAM" id="SSF48097">
    <property type="entry name" value="Regulator of G-protein signaling, RGS"/>
    <property type="match status" value="1"/>
</dbReference>
<evidence type="ECO:0000313" key="3">
    <source>
        <dbReference type="Proteomes" id="UP000054560"/>
    </source>
</evidence>
<dbReference type="InterPro" id="IPR016137">
    <property type="entry name" value="RGS"/>
</dbReference>
<dbReference type="OrthoDB" id="10266999at2759"/>
<dbReference type="Pfam" id="PF00615">
    <property type="entry name" value="RGS"/>
    <property type="match status" value="1"/>
</dbReference>
<dbReference type="InterPro" id="IPR036305">
    <property type="entry name" value="RGS_sf"/>
</dbReference>
<dbReference type="AlphaFoldDB" id="A0A0L0FE46"/>
<organism evidence="2 3">
    <name type="scientific">Sphaeroforma arctica JP610</name>
    <dbReference type="NCBI Taxonomy" id="667725"/>
    <lineage>
        <taxon>Eukaryota</taxon>
        <taxon>Ichthyosporea</taxon>
        <taxon>Ichthyophonida</taxon>
        <taxon>Sphaeroforma</taxon>
    </lineage>
</organism>
<proteinExistence type="predicted"/>
<protein>
    <recommendedName>
        <fullName evidence="1">RGS domain-containing protein</fullName>
    </recommendedName>
</protein>
<gene>
    <name evidence="2" type="ORF">SARC_12441</name>
</gene>
<feature type="domain" description="RGS" evidence="1">
    <location>
        <begin position="1"/>
        <end position="133"/>
    </location>
</feature>
<evidence type="ECO:0000259" key="1">
    <source>
        <dbReference type="PROSITE" id="PS50132"/>
    </source>
</evidence>
<dbReference type="RefSeq" id="XP_014148927.1">
    <property type="nucleotide sequence ID" value="XM_014293452.1"/>
</dbReference>
<accession>A0A0L0FE46</accession>
<name>A0A0L0FE46_9EUKA</name>
<sequence length="148" mass="17291">MLAYCHRRHRPEQMQFLLALHGLNEGVGPNARRTGTIFETENTHNHTGNTVDECYMNTEEGVEAIAAMYVRPESEREVNLPQILRDRLLKRIEEKDNEDITVLFQEAYNEISLMISRNLLSDFIHTEAYKAFAANKRMMNRSWIFCQA</sequence>
<dbReference type="InterPro" id="IPR044926">
    <property type="entry name" value="RGS_subdomain_2"/>
</dbReference>
<keyword evidence="3" id="KW-1185">Reference proteome</keyword>
<reference evidence="2 3" key="1">
    <citation type="submission" date="2011-02" db="EMBL/GenBank/DDBJ databases">
        <title>The Genome Sequence of Sphaeroforma arctica JP610.</title>
        <authorList>
            <consortium name="The Broad Institute Genome Sequencing Platform"/>
            <person name="Russ C."/>
            <person name="Cuomo C."/>
            <person name="Young S.K."/>
            <person name="Zeng Q."/>
            <person name="Gargeya S."/>
            <person name="Alvarado L."/>
            <person name="Berlin A."/>
            <person name="Chapman S.B."/>
            <person name="Chen Z."/>
            <person name="Freedman E."/>
            <person name="Gellesch M."/>
            <person name="Goldberg J."/>
            <person name="Griggs A."/>
            <person name="Gujja S."/>
            <person name="Heilman E."/>
            <person name="Heiman D."/>
            <person name="Howarth C."/>
            <person name="Mehta T."/>
            <person name="Neiman D."/>
            <person name="Pearson M."/>
            <person name="Roberts A."/>
            <person name="Saif S."/>
            <person name="Shea T."/>
            <person name="Shenoy N."/>
            <person name="Sisk P."/>
            <person name="Stolte C."/>
            <person name="Sykes S."/>
            <person name="White J."/>
            <person name="Yandava C."/>
            <person name="Burger G."/>
            <person name="Gray M.W."/>
            <person name="Holland P.W.H."/>
            <person name="King N."/>
            <person name="Lang F.B.F."/>
            <person name="Roger A.J."/>
            <person name="Ruiz-Trillo I."/>
            <person name="Haas B."/>
            <person name="Nusbaum C."/>
            <person name="Birren B."/>
        </authorList>
    </citation>
    <scope>NUCLEOTIDE SEQUENCE [LARGE SCALE GENOMIC DNA]</scope>
    <source>
        <strain evidence="2 3">JP610</strain>
    </source>
</reference>
<dbReference type="EMBL" id="KQ243901">
    <property type="protein sequence ID" value="KNC75025.1"/>
    <property type="molecule type" value="Genomic_DNA"/>
</dbReference>
<dbReference type="PROSITE" id="PS50132">
    <property type="entry name" value="RGS"/>
    <property type="match status" value="1"/>
</dbReference>
<dbReference type="Gene3D" id="1.10.167.10">
    <property type="entry name" value="Regulator of G-protein Signalling 4, domain 2"/>
    <property type="match status" value="1"/>
</dbReference>
<dbReference type="GeneID" id="25912945"/>
<dbReference type="Proteomes" id="UP000054560">
    <property type="component" value="Unassembled WGS sequence"/>
</dbReference>
<evidence type="ECO:0000313" key="2">
    <source>
        <dbReference type="EMBL" id="KNC75025.1"/>
    </source>
</evidence>